<dbReference type="RefSeq" id="WP_188817633.1">
    <property type="nucleotide sequence ID" value="NZ_BMOF01000036.1"/>
</dbReference>
<dbReference type="EC" id="3.1.3.87" evidence="4"/>
<evidence type="ECO:0000256" key="3">
    <source>
        <dbReference type="ARBA" id="ARBA00023167"/>
    </source>
</evidence>
<accession>A0A8J3FBY4</accession>
<reference evidence="5" key="2">
    <citation type="submission" date="2020-09" db="EMBL/GenBank/DDBJ databases">
        <authorList>
            <person name="Sun Q."/>
            <person name="Ohkuma M."/>
        </authorList>
    </citation>
    <scope>NUCLEOTIDE SEQUENCE</scope>
    <source>
        <strain evidence="5">JCM 14719</strain>
    </source>
</reference>
<protein>
    <recommendedName>
        <fullName evidence="4">2-hydroxy-3-keto-5-methylthiopentenyl-1-phosphate phosphatase</fullName>
        <shortName evidence="4">HK-MTPenyl-1-P phosphatase</shortName>
        <ecNumber evidence="4">3.1.3.87</ecNumber>
    </recommendedName>
</protein>
<comment type="function">
    <text evidence="4">Dephosphorylates 2-hydroxy-3-keto-5-methylthiopentenyl-1-phosphate (HK-MTPenyl-1-P) yielding 1,2-dihydroxy-3-keto-5-methylthiopentene (DHK-MTPene).</text>
</comment>
<dbReference type="NCBIfam" id="TIGR01489">
    <property type="entry name" value="DKMTPPase-SF"/>
    <property type="match status" value="1"/>
</dbReference>
<keyword evidence="1 4" id="KW-0028">Amino-acid biosynthesis</keyword>
<dbReference type="GO" id="GO:0043716">
    <property type="term" value="F:2-hydroxy-3-keto-5-methylthiopentenyl-1-phosphate phosphatase activity"/>
    <property type="evidence" value="ECO:0007669"/>
    <property type="project" value="UniProtKB-UniRule"/>
</dbReference>
<dbReference type="Gene3D" id="3.90.1470.20">
    <property type="match status" value="1"/>
</dbReference>
<keyword evidence="3 4" id="KW-0486">Methionine biosynthesis</keyword>
<gene>
    <name evidence="4 5" type="primary">mtnX</name>
    <name evidence="5" type="ORF">GCM10007043_17080</name>
</gene>
<dbReference type="CDD" id="cd07524">
    <property type="entry name" value="HAD_Pase"/>
    <property type="match status" value="1"/>
</dbReference>
<reference evidence="5" key="1">
    <citation type="journal article" date="2014" name="Int. J. Syst. Evol. Microbiol.">
        <title>Complete genome sequence of Corynebacterium casei LMG S-19264T (=DSM 44701T), isolated from a smear-ripened cheese.</title>
        <authorList>
            <consortium name="US DOE Joint Genome Institute (JGI-PGF)"/>
            <person name="Walter F."/>
            <person name="Albersmeier A."/>
            <person name="Kalinowski J."/>
            <person name="Ruckert C."/>
        </authorList>
    </citation>
    <scope>NUCLEOTIDE SEQUENCE</scope>
    <source>
        <strain evidence="5">JCM 14719</strain>
    </source>
</reference>
<comment type="catalytic activity">
    <reaction evidence="4">
        <text>2-hydroxy-5-methylsulfanyl-3-oxopent-1-enyl phosphate + H2O = 1,2-dihydroxy-5-(methylsulfanyl)pent-1-en-3-one + phosphate</text>
        <dbReference type="Rhea" id="RHEA:14481"/>
        <dbReference type="ChEBI" id="CHEBI:15377"/>
        <dbReference type="ChEBI" id="CHEBI:43474"/>
        <dbReference type="ChEBI" id="CHEBI:49252"/>
        <dbReference type="ChEBI" id="CHEBI:59505"/>
        <dbReference type="EC" id="3.1.3.87"/>
    </reaction>
</comment>
<dbReference type="InterPro" id="IPR050849">
    <property type="entry name" value="HAD-like_hydrolase_phosphatase"/>
</dbReference>
<comment type="similarity">
    <text evidence="4">Belongs to the HAD-like hydrolase superfamily. MtnX family.</text>
</comment>
<name>A0A8J3FBY4_9BACI</name>
<comment type="pathway">
    <text evidence="4">Amino-acid biosynthesis; L-methionine biosynthesis via salvage pathway; L-methionine from S-methyl-5-thio-alpha-D-ribose 1-phosphate: step 4/6.</text>
</comment>
<proteinExistence type="inferred from homology"/>
<keyword evidence="2 4" id="KW-0378">Hydrolase</keyword>
<evidence type="ECO:0000313" key="5">
    <source>
        <dbReference type="EMBL" id="GGK03532.1"/>
    </source>
</evidence>
<dbReference type="InterPro" id="IPR036412">
    <property type="entry name" value="HAD-like_sf"/>
</dbReference>
<evidence type="ECO:0000256" key="4">
    <source>
        <dbReference type="HAMAP-Rule" id="MF_01680"/>
    </source>
</evidence>
<dbReference type="NCBIfam" id="TIGR01488">
    <property type="entry name" value="HAD-SF-IB"/>
    <property type="match status" value="1"/>
</dbReference>
<sequence length="242" mass="26874">MTLPPLRGRAPVLFVDFDGTITERDCIVAIMEAFAPPGWEEIKDAILARRISVRKGVGKLFALLPSAKRDEIAAFVRQTVRIRAGFDRFVAYAAARGVEWYVTSGGIDFFVYPLLEPYRIPRERIYCNGSDVSGERIRITWPHPCDEACESDCGLCKASIIRRFDPARHYRIVVGDSVTDLAGAQLADLVIAREYLLERCRELGLPHVPFATFDDVVAVLARLMDAEPAPCPTGKGEEGESS</sequence>
<evidence type="ECO:0000256" key="2">
    <source>
        <dbReference type="ARBA" id="ARBA00022801"/>
    </source>
</evidence>
<dbReference type="GO" id="GO:0019509">
    <property type="term" value="P:L-methionine salvage from methylthioadenosine"/>
    <property type="evidence" value="ECO:0007669"/>
    <property type="project" value="UniProtKB-UniRule"/>
</dbReference>
<keyword evidence="6" id="KW-1185">Reference proteome</keyword>
<dbReference type="SUPFAM" id="SSF56784">
    <property type="entry name" value="HAD-like"/>
    <property type="match status" value="1"/>
</dbReference>
<dbReference type="AlphaFoldDB" id="A0A8J3FBY4"/>
<organism evidence="5 6">
    <name type="scientific">Calditerricola satsumensis</name>
    <dbReference type="NCBI Taxonomy" id="373054"/>
    <lineage>
        <taxon>Bacteria</taxon>
        <taxon>Bacillati</taxon>
        <taxon>Bacillota</taxon>
        <taxon>Bacilli</taxon>
        <taxon>Bacillales</taxon>
        <taxon>Bacillaceae</taxon>
        <taxon>Calditerricola</taxon>
    </lineage>
</organism>
<comment type="caution">
    <text evidence="5">The sequence shown here is derived from an EMBL/GenBank/DDBJ whole genome shotgun (WGS) entry which is preliminary data.</text>
</comment>
<dbReference type="InterPro" id="IPR017718">
    <property type="entry name" value="HAD-SF_hydro_IB_MtnX"/>
</dbReference>
<dbReference type="PANTHER" id="PTHR28181">
    <property type="entry name" value="UPF0655 PROTEIN YCR015C"/>
    <property type="match status" value="1"/>
</dbReference>
<dbReference type="InterPro" id="IPR006384">
    <property type="entry name" value="HAD_hydro_PyrdxlP_Pase-like"/>
</dbReference>
<evidence type="ECO:0000313" key="6">
    <source>
        <dbReference type="Proteomes" id="UP000637720"/>
    </source>
</evidence>
<evidence type="ECO:0000256" key="1">
    <source>
        <dbReference type="ARBA" id="ARBA00022605"/>
    </source>
</evidence>
<dbReference type="PANTHER" id="PTHR28181:SF2">
    <property type="entry name" value="PHOSPHORIC MONOESTER HYDROLASE"/>
    <property type="match status" value="1"/>
</dbReference>
<dbReference type="UniPathway" id="UPA00904">
    <property type="reaction ID" value="UER00877"/>
</dbReference>
<dbReference type="HAMAP" id="MF_01680">
    <property type="entry name" value="Salvage_MtnX"/>
    <property type="match status" value="1"/>
</dbReference>
<dbReference type="NCBIfam" id="NF007103">
    <property type="entry name" value="PRK09552.1"/>
    <property type="match status" value="1"/>
</dbReference>
<dbReference type="InterPro" id="IPR023214">
    <property type="entry name" value="HAD_sf"/>
</dbReference>
<dbReference type="Proteomes" id="UP000637720">
    <property type="component" value="Unassembled WGS sequence"/>
</dbReference>
<dbReference type="Pfam" id="PF12710">
    <property type="entry name" value="HAD"/>
    <property type="match status" value="1"/>
</dbReference>
<dbReference type="EMBL" id="BMOF01000036">
    <property type="protein sequence ID" value="GGK03532.1"/>
    <property type="molecule type" value="Genomic_DNA"/>
</dbReference>
<dbReference type="Gene3D" id="3.40.50.1000">
    <property type="entry name" value="HAD superfamily/HAD-like"/>
    <property type="match status" value="1"/>
</dbReference>